<comment type="caution">
    <text evidence="2">The sequence shown here is derived from an EMBL/GenBank/DDBJ whole genome shotgun (WGS) entry which is preliminary data.</text>
</comment>
<keyword evidence="3" id="KW-1185">Reference proteome</keyword>
<dbReference type="PROSITE" id="PS51257">
    <property type="entry name" value="PROKAR_LIPOPROTEIN"/>
    <property type="match status" value="1"/>
</dbReference>
<evidence type="ECO:0000256" key="1">
    <source>
        <dbReference type="SAM" id="MobiDB-lite"/>
    </source>
</evidence>
<reference evidence="3" key="1">
    <citation type="journal article" date="2019" name="Int. J. Syst. Evol. Microbiol.">
        <title>The Global Catalogue of Microorganisms (GCM) 10K type strain sequencing project: providing services to taxonomists for standard genome sequencing and annotation.</title>
        <authorList>
            <consortium name="The Broad Institute Genomics Platform"/>
            <consortium name="The Broad Institute Genome Sequencing Center for Infectious Disease"/>
            <person name="Wu L."/>
            <person name="Ma J."/>
        </authorList>
    </citation>
    <scope>NUCLEOTIDE SEQUENCE [LARGE SCALE GENOMIC DNA]</scope>
    <source>
        <strain evidence="3">KCTC 42423</strain>
    </source>
</reference>
<feature type="region of interest" description="Disordered" evidence="1">
    <location>
        <begin position="33"/>
        <end position="57"/>
    </location>
</feature>
<proteinExistence type="predicted"/>
<gene>
    <name evidence="2" type="ORF">ACFSTE_21090</name>
</gene>
<evidence type="ECO:0000313" key="3">
    <source>
        <dbReference type="Proteomes" id="UP001597459"/>
    </source>
</evidence>
<organism evidence="2 3">
    <name type="scientific">Aquimarina hainanensis</name>
    <dbReference type="NCBI Taxonomy" id="1578017"/>
    <lineage>
        <taxon>Bacteria</taxon>
        <taxon>Pseudomonadati</taxon>
        <taxon>Bacteroidota</taxon>
        <taxon>Flavobacteriia</taxon>
        <taxon>Flavobacteriales</taxon>
        <taxon>Flavobacteriaceae</taxon>
        <taxon>Aquimarina</taxon>
    </lineage>
</organism>
<sequence length="57" mass="6216">MKNLVIVFGVFVALFISSCETTNINDEIGEIEQTELQGIEPGDDGAIDDGDRREDGE</sequence>
<name>A0ABW5NCL6_9FLAO</name>
<dbReference type="EMBL" id="JBHULX010000046">
    <property type="protein sequence ID" value="MFD2593345.1"/>
    <property type="molecule type" value="Genomic_DNA"/>
</dbReference>
<accession>A0ABW5NCL6</accession>
<protein>
    <submittedName>
        <fullName evidence="2">Uncharacterized protein</fullName>
    </submittedName>
</protein>
<dbReference type="RefSeq" id="WP_378256792.1">
    <property type="nucleotide sequence ID" value="NZ_JBHSJV010000001.1"/>
</dbReference>
<evidence type="ECO:0000313" key="2">
    <source>
        <dbReference type="EMBL" id="MFD2593345.1"/>
    </source>
</evidence>
<dbReference type="Proteomes" id="UP001597459">
    <property type="component" value="Unassembled WGS sequence"/>
</dbReference>